<dbReference type="InterPro" id="IPR003201">
    <property type="entry name" value="Transposase_Tn5"/>
</dbReference>
<dbReference type="InterPro" id="IPR014737">
    <property type="entry name" value="Transposase_Tn5-like_C"/>
</dbReference>
<reference evidence="2 3" key="1">
    <citation type="submission" date="2017-09" db="EMBL/GenBank/DDBJ databases">
        <title>Depth-based differentiation of microbial function through sediment-hosted aquifers and enrichment of novel symbionts in the deep terrestrial subsurface.</title>
        <authorList>
            <person name="Probst A.J."/>
            <person name="Ladd B."/>
            <person name="Jarett J.K."/>
            <person name="Geller-Mcgrath D.E."/>
            <person name="Sieber C.M."/>
            <person name="Emerson J.B."/>
            <person name="Anantharaman K."/>
            <person name="Thomas B.C."/>
            <person name="Malmstrom R."/>
            <person name="Stieglmeier M."/>
            <person name="Klingl A."/>
            <person name="Woyke T."/>
            <person name="Ryan C.M."/>
            <person name="Banfield J.F."/>
        </authorList>
    </citation>
    <scope>NUCLEOTIDE SEQUENCE [LARGE SCALE GENOMIC DNA]</scope>
    <source>
        <strain evidence="2">CG23_combo_of_CG06-09_8_20_14_all_40_23</strain>
    </source>
</reference>
<dbReference type="Pfam" id="PF02281">
    <property type="entry name" value="Dimer_Tnp_Tn5"/>
    <property type="match status" value="1"/>
</dbReference>
<evidence type="ECO:0000313" key="3">
    <source>
        <dbReference type="Proteomes" id="UP000231067"/>
    </source>
</evidence>
<name>A0A2H0A4V2_9BACT</name>
<dbReference type="SUPFAM" id="SSF53098">
    <property type="entry name" value="Ribonuclease H-like"/>
    <property type="match status" value="1"/>
</dbReference>
<dbReference type="Gene3D" id="1.10.740.10">
    <property type="entry name" value="Transferase Inhibitor Protein From Tn5, Chain"/>
    <property type="match status" value="1"/>
</dbReference>
<feature type="domain" description="Transposase Tn5 dimerisation" evidence="1">
    <location>
        <begin position="2"/>
        <end position="70"/>
    </location>
</feature>
<evidence type="ECO:0000259" key="1">
    <source>
        <dbReference type="Pfam" id="PF02281"/>
    </source>
</evidence>
<organism evidence="2 3">
    <name type="scientific">Candidatus Desantisbacteria bacterium CG23_combo_of_CG06-09_8_20_14_all_40_23</name>
    <dbReference type="NCBI Taxonomy" id="1974550"/>
    <lineage>
        <taxon>Bacteria</taxon>
        <taxon>Candidatus Desantisiibacteriota</taxon>
    </lineage>
</organism>
<proteinExistence type="predicted"/>
<comment type="caution">
    <text evidence="2">The sequence shown here is derived from an EMBL/GenBank/DDBJ whole genome shotgun (WGS) entry which is preliminary data.</text>
</comment>
<gene>
    <name evidence="2" type="ORF">COX18_06795</name>
</gene>
<sequence>MPDIPCTVFFEEVEWKALVAYKMKNPISPLKPPTLREAIHVTASLKGFLGRKSDGESGTQTLWLGIQRLDDITDTWKIFNNNMLSPPL</sequence>
<accession>A0A2H0A4V2</accession>
<protein>
    <recommendedName>
        <fullName evidence="1">Transposase Tn5 dimerisation domain-containing protein</fullName>
    </recommendedName>
</protein>
<evidence type="ECO:0000313" key="2">
    <source>
        <dbReference type="EMBL" id="PIP40421.1"/>
    </source>
</evidence>
<dbReference type="Proteomes" id="UP000231067">
    <property type="component" value="Unassembled WGS sequence"/>
</dbReference>
<dbReference type="InterPro" id="IPR012337">
    <property type="entry name" value="RNaseH-like_sf"/>
</dbReference>
<dbReference type="EMBL" id="PCSH01000122">
    <property type="protein sequence ID" value="PIP40421.1"/>
    <property type="molecule type" value="Genomic_DNA"/>
</dbReference>
<dbReference type="AlphaFoldDB" id="A0A2H0A4V2"/>